<evidence type="ECO:0000313" key="5">
    <source>
        <dbReference type="EMBL" id="KAK0609295.1"/>
    </source>
</evidence>
<feature type="compositionally biased region" description="Basic and acidic residues" evidence="4">
    <location>
        <begin position="100"/>
        <end position="120"/>
    </location>
</feature>
<feature type="region of interest" description="Disordered" evidence="4">
    <location>
        <begin position="1"/>
        <end position="124"/>
    </location>
</feature>
<dbReference type="AlphaFoldDB" id="A0AA39WB90"/>
<organism evidence="5 6">
    <name type="scientific">Lasiodiplodia hormozganensis</name>
    <dbReference type="NCBI Taxonomy" id="869390"/>
    <lineage>
        <taxon>Eukaryota</taxon>
        <taxon>Fungi</taxon>
        <taxon>Dikarya</taxon>
        <taxon>Ascomycota</taxon>
        <taxon>Pezizomycotina</taxon>
        <taxon>Dothideomycetes</taxon>
        <taxon>Dothideomycetes incertae sedis</taxon>
        <taxon>Botryosphaeriales</taxon>
        <taxon>Botryosphaeriaceae</taxon>
        <taxon>Lasiodiplodia</taxon>
    </lineage>
</organism>
<gene>
    <name evidence="5" type="ORF">DIS24_g12346</name>
</gene>
<sequence length="1104" mass="127634">MDPPQAEKPAVPRFSSFKPKPPPPAPPKEPSPNPDDEKHRRRRDRHEDRERGHRSHRDHHSRSHRDDRDRRHRDRDRDHREHREHREREKRDERRHKHKHESDTRREERRDERAVAERPAQKQPVGDDVIYVIDRKGDLANLQYGRLHQYSVPPYYRVGYGSVLGLPSYARIDRFASDDRTIIIDMRRRHGGSERQLLSKRVFGKEAPILRLVKPTHADTTGELDQNQDFIPVRSLKRKRGSESPEPEAEKIDYRSIEGKAKPPNQPEDSDLEYASDDVDAGSHADFFSETKQRNALLTRRVQDEPNDLQTWLDLVEHQESMIRIGSSDTHRQLKSSELHALASLRFDIYQRALKVLKSERLIAGLMDESSKIHQREEHFNRWKEVLSENRESTTLWMKYLDALQTNLAEFHFEDCRSKFLECLKIISKSTTREAQHLRVYVFLRLTSLMKHAGYHERAIALWQALLELQLFRPPTFGEDTPKSSLLQDFEEFWESECPRFGETGAVGWANARQDGVFPDPPESTIQDEEGDISLRRLFESFSQKETHRMNVLQWPGRTTDEFGEDDPFHVVLYSDIKNELQLLVERLPPTLLVEAYLCFWGLPPLPSDLQTRSWWLDPFLRSEKLNATVSKHLLLTTSAEPEVDSHYELDNWNPPAECFQVTTDDLFSKGFFSGTRNQEQLEWLSRSLKTLAGSISDDAVAEYYLAFEWHCNPTTAAKAAKALLKKRSSSLRLYNAYALIESRSGKLEAANRVFSMAIGMSSQLSADARKHTILLWRSWIWEALRTDDLRSARHRLSSIGDARPEPEARSTDDDDDKFHPATVLKVRNTLVEGRDHSVSIGDTTLAVYYAECLALFTYIQEGSNIEAALSTFLEISSLLQARGHLHSAANEIAHQLQCQLLSYHSKRVKLFKPVITRSVVHESITLFPNNTKFLAMYAANEARFRVDDRVRAIMHDVVLQQSEQSIVGWLFAIYSELKRGENLGGTTHAVRAAFEKAVNSESGKKSAALWSSYVLYLVSTADRAAAKRVFFRGLLHLPYSKAYLMLAFAHLVDDLDFKELRSVYNTLQEKELRVHVEIEEEIEDVQKAIDRRRRSLPAAVESE</sequence>
<feature type="region of interest" description="Disordered" evidence="4">
    <location>
        <begin position="218"/>
        <end position="276"/>
    </location>
</feature>
<keyword evidence="6" id="KW-1185">Reference proteome</keyword>
<dbReference type="GO" id="GO:0031048">
    <property type="term" value="P:regulatory ncRNA-mediated heterochromatin formation"/>
    <property type="evidence" value="ECO:0007669"/>
    <property type="project" value="TreeGrafter"/>
</dbReference>
<keyword evidence="3" id="KW-0539">Nucleus</keyword>
<name>A0AA39WB90_9PEZI</name>
<dbReference type="PANTHER" id="PTHR13471">
    <property type="entry name" value="TETRATRICOPEPTIDE-LIKE HELICAL"/>
    <property type="match status" value="1"/>
</dbReference>
<accession>A0AA39WB90</accession>
<protein>
    <submittedName>
        <fullName evidence="5">Protein NRDE2-like protein</fullName>
    </submittedName>
</protein>
<proteinExistence type="inferred from homology"/>
<comment type="subcellular location">
    <subcellularLocation>
        <location evidence="1">Nucleus</location>
    </subcellularLocation>
</comment>
<evidence type="ECO:0000256" key="3">
    <source>
        <dbReference type="ARBA" id="ARBA00023242"/>
    </source>
</evidence>
<reference evidence="5" key="1">
    <citation type="submission" date="2023-06" db="EMBL/GenBank/DDBJ databases">
        <title>Multi-omics analyses reveal the molecular pathogenesis toolkit of Lasiodiplodia hormozganensis, a cross-kingdom pathogen.</title>
        <authorList>
            <person name="Felix C."/>
            <person name="Meneses R."/>
            <person name="Goncalves M.F.M."/>
            <person name="Tilleman L."/>
            <person name="Duarte A.S."/>
            <person name="Jorrin-Novo J.V."/>
            <person name="Van De Peer Y."/>
            <person name="Deforce D."/>
            <person name="Van Nieuwerburgh F."/>
            <person name="Esteves A.C."/>
            <person name="Alves A."/>
        </authorList>
    </citation>
    <scope>NUCLEOTIDE SEQUENCE</scope>
    <source>
        <strain evidence="5">CBS 339.90</strain>
    </source>
</reference>
<dbReference type="EMBL" id="JAUJDW010000254">
    <property type="protein sequence ID" value="KAK0609295.1"/>
    <property type="molecule type" value="Genomic_DNA"/>
</dbReference>
<comment type="caution">
    <text evidence="5">The sequence shown here is derived from an EMBL/GenBank/DDBJ whole genome shotgun (WGS) entry which is preliminary data.</text>
</comment>
<dbReference type="InterPro" id="IPR011990">
    <property type="entry name" value="TPR-like_helical_dom_sf"/>
</dbReference>
<dbReference type="InterPro" id="IPR013633">
    <property type="entry name" value="NRDE-2"/>
</dbReference>
<dbReference type="GO" id="GO:0071013">
    <property type="term" value="C:catalytic step 2 spliceosome"/>
    <property type="evidence" value="ECO:0007669"/>
    <property type="project" value="TreeGrafter"/>
</dbReference>
<evidence type="ECO:0000256" key="2">
    <source>
        <dbReference type="ARBA" id="ARBA00009265"/>
    </source>
</evidence>
<dbReference type="GO" id="GO:1902369">
    <property type="term" value="P:negative regulation of RNA catabolic process"/>
    <property type="evidence" value="ECO:0007669"/>
    <property type="project" value="TreeGrafter"/>
</dbReference>
<evidence type="ECO:0000256" key="1">
    <source>
        <dbReference type="ARBA" id="ARBA00004123"/>
    </source>
</evidence>
<feature type="compositionally biased region" description="Basic residues" evidence="4">
    <location>
        <begin position="52"/>
        <end position="63"/>
    </location>
</feature>
<feature type="compositionally biased region" description="Pro residues" evidence="4">
    <location>
        <begin position="19"/>
        <end position="33"/>
    </location>
</feature>
<dbReference type="Pfam" id="PF08424">
    <property type="entry name" value="NRDE-2"/>
    <property type="match status" value="1"/>
</dbReference>
<feature type="compositionally biased region" description="Basic and acidic residues" evidence="4">
    <location>
        <begin position="248"/>
        <end position="261"/>
    </location>
</feature>
<dbReference type="PANTHER" id="PTHR13471:SF0">
    <property type="entry name" value="NUCLEAR EXOSOME REGULATOR NRDE2"/>
    <property type="match status" value="1"/>
</dbReference>
<evidence type="ECO:0000313" key="6">
    <source>
        <dbReference type="Proteomes" id="UP001175001"/>
    </source>
</evidence>
<dbReference type="Gene3D" id="1.25.40.10">
    <property type="entry name" value="Tetratricopeptide repeat domain"/>
    <property type="match status" value="1"/>
</dbReference>
<dbReference type="Proteomes" id="UP001175001">
    <property type="component" value="Unassembled WGS sequence"/>
</dbReference>
<feature type="compositionally biased region" description="Basic and acidic residues" evidence="4">
    <location>
        <begin position="64"/>
        <end position="92"/>
    </location>
</feature>
<comment type="similarity">
    <text evidence="2">Belongs to the NRDE2 family.</text>
</comment>
<evidence type="ECO:0000256" key="4">
    <source>
        <dbReference type="SAM" id="MobiDB-lite"/>
    </source>
</evidence>